<evidence type="ECO:0000313" key="1">
    <source>
        <dbReference type="EMBL" id="MBP2411439.1"/>
    </source>
</evidence>
<reference evidence="1 2" key="1">
    <citation type="submission" date="2021-03" db="EMBL/GenBank/DDBJ databases">
        <title>Sequencing the genomes of 1000 actinobacteria strains.</title>
        <authorList>
            <person name="Klenk H.-P."/>
        </authorList>
    </citation>
    <scope>NUCLEOTIDE SEQUENCE [LARGE SCALE GENOMIC DNA]</scope>
    <source>
        <strain evidence="1 2">DSM 16005</strain>
    </source>
</reference>
<sequence>MANGFLGSNPEDMQQLVNTLTQAIDQIQSAMTLVDNKANSVQWQGPDADTFKGSTWPNSKGQLNNVITDLTDVRSKVTTQRQQQIDASAQ</sequence>
<protein>
    <recommendedName>
        <fullName evidence="3">Pyrophosphorylase</fullName>
    </recommendedName>
</protein>
<dbReference type="Proteomes" id="UP000711614">
    <property type="component" value="Unassembled WGS sequence"/>
</dbReference>
<dbReference type="RefSeq" id="WP_209676559.1">
    <property type="nucleotide sequence ID" value="NZ_JAGIOI010000001.1"/>
</dbReference>
<evidence type="ECO:0008006" key="3">
    <source>
        <dbReference type="Google" id="ProtNLM"/>
    </source>
</evidence>
<organism evidence="1 2">
    <name type="scientific">Arthrobacter stackebrandtii</name>
    <dbReference type="NCBI Taxonomy" id="272161"/>
    <lineage>
        <taxon>Bacteria</taxon>
        <taxon>Bacillati</taxon>
        <taxon>Actinomycetota</taxon>
        <taxon>Actinomycetes</taxon>
        <taxon>Micrococcales</taxon>
        <taxon>Micrococcaceae</taxon>
        <taxon>Arthrobacter</taxon>
    </lineage>
</organism>
<keyword evidence="2" id="KW-1185">Reference proteome</keyword>
<gene>
    <name evidence="1" type="ORF">JOF48_000238</name>
</gene>
<name>A0ABS4YRP8_9MICC</name>
<proteinExistence type="predicted"/>
<dbReference type="Gene3D" id="1.10.287.1060">
    <property type="entry name" value="ESAT-6-like"/>
    <property type="match status" value="1"/>
</dbReference>
<dbReference type="EMBL" id="JAGIOI010000001">
    <property type="protein sequence ID" value="MBP2411439.1"/>
    <property type="molecule type" value="Genomic_DNA"/>
</dbReference>
<comment type="caution">
    <text evidence="1">The sequence shown here is derived from an EMBL/GenBank/DDBJ whole genome shotgun (WGS) entry which is preliminary data.</text>
</comment>
<accession>A0ABS4YRP8</accession>
<evidence type="ECO:0000313" key="2">
    <source>
        <dbReference type="Proteomes" id="UP000711614"/>
    </source>
</evidence>